<dbReference type="InterPro" id="IPR058792">
    <property type="entry name" value="Beta-barrel_RND_2"/>
</dbReference>
<dbReference type="SUPFAM" id="SSF111369">
    <property type="entry name" value="HlyD-like secretion proteins"/>
    <property type="match status" value="1"/>
</dbReference>
<dbReference type="InterPro" id="IPR006143">
    <property type="entry name" value="RND_pump_MFP"/>
</dbReference>
<evidence type="ECO:0000313" key="4">
    <source>
        <dbReference type="EMBL" id="WOB10263.1"/>
    </source>
</evidence>
<dbReference type="Gene3D" id="2.40.50.100">
    <property type="match status" value="1"/>
</dbReference>
<evidence type="ECO:0000313" key="5">
    <source>
        <dbReference type="Proteomes" id="UP001303946"/>
    </source>
</evidence>
<dbReference type="RefSeq" id="WP_316703170.1">
    <property type="nucleotide sequence ID" value="NZ_CP136336.1"/>
</dbReference>
<protein>
    <submittedName>
        <fullName evidence="4">Efflux RND transporter periplasmic adaptor subunit</fullName>
    </submittedName>
</protein>
<reference evidence="4 5" key="1">
    <citation type="submission" date="2023-10" db="EMBL/GenBank/DDBJ databases">
        <title>Bacteria for the degradation of biodegradable plastic PBAT(Polybutylene adipate terephthalate).</title>
        <authorList>
            <person name="Weon H.-Y."/>
            <person name="Yeon J."/>
        </authorList>
    </citation>
    <scope>NUCLEOTIDE SEQUENCE [LARGE SCALE GENOMIC DNA]</scope>
    <source>
        <strain evidence="4 5">SBD 7-3</strain>
    </source>
</reference>
<dbReference type="Gene3D" id="2.40.30.170">
    <property type="match status" value="1"/>
</dbReference>
<comment type="similarity">
    <text evidence="1">Belongs to the membrane fusion protein (MFP) (TC 8.A.1) family.</text>
</comment>
<dbReference type="NCBIfam" id="TIGR01730">
    <property type="entry name" value="RND_mfp"/>
    <property type="match status" value="1"/>
</dbReference>
<evidence type="ECO:0000259" key="2">
    <source>
        <dbReference type="Pfam" id="PF25917"/>
    </source>
</evidence>
<evidence type="ECO:0000259" key="3">
    <source>
        <dbReference type="Pfam" id="PF25954"/>
    </source>
</evidence>
<dbReference type="Gene3D" id="1.10.287.470">
    <property type="entry name" value="Helix hairpin bin"/>
    <property type="match status" value="1"/>
</dbReference>
<dbReference type="Proteomes" id="UP001303946">
    <property type="component" value="Chromosome"/>
</dbReference>
<dbReference type="Pfam" id="PF25954">
    <property type="entry name" value="Beta-barrel_RND_2"/>
    <property type="match status" value="1"/>
</dbReference>
<organism evidence="4 5">
    <name type="scientific">Piscinibacter gummiphilus</name>
    <dbReference type="NCBI Taxonomy" id="946333"/>
    <lineage>
        <taxon>Bacteria</taxon>
        <taxon>Pseudomonadati</taxon>
        <taxon>Pseudomonadota</taxon>
        <taxon>Betaproteobacteria</taxon>
        <taxon>Burkholderiales</taxon>
        <taxon>Sphaerotilaceae</taxon>
        <taxon>Piscinibacter</taxon>
    </lineage>
</organism>
<sequence>MTKRKLKWAIGGIVLLLVLGLVGSRLNAKRQARVAAAQPAKVVQSYDLAPADLVAAGNQELVRTLAVSGGLKAVNSAFIKAKVAAEVKSLTVREGDAVKAGQVLGQLDTSELTLRVSQAEQTAASSRAQLDIAKRALENNRALVAQGFISPTGLETSISNEASARANYGAAQAAADLARKALADAQLVAPISGTVSQRLVQVGERVSIDTRLIEVVDLSRIELEAAVTPEDVADVRVGQTARLEIDGYREPVEATVARINPSTQAGTRAVMVYLSVKPHPGLRQGLFARGTVEVQRRTALVVPAGVVRVDQARPYVMAIAEGRIAYKPVTVGARGEAVINGTRESVVEITQGLAAGTQVLRGTVGQLRDGSPVSIASPASAAAAR</sequence>
<feature type="domain" description="Multidrug resistance protein MdtA-like barrel-sandwich hybrid" evidence="2">
    <location>
        <begin position="77"/>
        <end position="211"/>
    </location>
</feature>
<evidence type="ECO:0000256" key="1">
    <source>
        <dbReference type="ARBA" id="ARBA00009477"/>
    </source>
</evidence>
<dbReference type="Gene3D" id="2.40.420.20">
    <property type="match status" value="1"/>
</dbReference>
<dbReference type="PANTHER" id="PTHR30469:SF15">
    <property type="entry name" value="HLYD FAMILY OF SECRETION PROTEINS"/>
    <property type="match status" value="1"/>
</dbReference>
<keyword evidence="5" id="KW-1185">Reference proteome</keyword>
<accession>A0ABZ0CZ71</accession>
<name>A0ABZ0CZ71_9BURK</name>
<dbReference type="EMBL" id="CP136336">
    <property type="protein sequence ID" value="WOB10263.1"/>
    <property type="molecule type" value="Genomic_DNA"/>
</dbReference>
<proteinExistence type="inferred from homology"/>
<gene>
    <name evidence="4" type="ORF">RXV79_09415</name>
</gene>
<feature type="domain" description="CusB-like beta-barrel" evidence="3">
    <location>
        <begin position="223"/>
        <end position="292"/>
    </location>
</feature>
<dbReference type="Pfam" id="PF25917">
    <property type="entry name" value="BSH_RND"/>
    <property type="match status" value="1"/>
</dbReference>
<dbReference type="InterPro" id="IPR058625">
    <property type="entry name" value="MdtA-like_BSH"/>
</dbReference>
<dbReference type="PANTHER" id="PTHR30469">
    <property type="entry name" value="MULTIDRUG RESISTANCE PROTEIN MDTA"/>
    <property type="match status" value="1"/>
</dbReference>